<keyword evidence="1" id="KW-1133">Transmembrane helix</keyword>
<dbReference type="Proteomes" id="UP000483820">
    <property type="component" value="Chromosome IV"/>
</dbReference>
<dbReference type="GeneID" id="9799617"/>
<dbReference type="RefSeq" id="XP_003108768.2">
    <property type="nucleotide sequence ID" value="XM_003108720.2"/>
</dbReference>
<evidence type="ECO:0000256" key="1">
    <source>
        <dbReference type="SAM" id="Phobius"/>
    </source>
</evidence>
<dbReference type="KEGG" id="crq:GCK72_015060"/>
<gene>
    <name evidence="2" type="ORF">GCK72_015060</name>
</gene>
<feature type="transmembrane region" description="Helical" evidence="1">
    <location>
        <begin position="21"/>
        <end position="47"/>
    </location>
</feature>
<keyword evidence="1" id="KW-0472">Membrane</keyword>
<comment type="caution">
    <text evidence="2">The sequence shown here is derived from an EMBL/GenBank/DDBJ whole genome shotgun (WGS) entry which is preliminary data.</text>
</comment>
<accession>A0A6A5GVH9</accession>
<dbReference type="AlphaFoldDB" id="A0A6A5GVH9"/>
<dbReference type="CTD" id="9799617"/>
<organism evidence="2 3">
    <name type="scientific">Caenorhabditis remanei</name>
    <name type="common">Caenorhabditis vulgaris</name>
    <dbReference type="NCBI Taxonomy" id="31234"/>
    <lineage>
        <taxon>Eukaryota</taxon>
        <taxon>Metazoa</taxon>
        <taxon>Ecdysozoa</taxon>
        <taxon>Nematoda</taxon>
        <taxon>Chromadorea</taxon>
        <taxon>Rhabditida</taxon>
        <taxon>Rhabditina</taxon>
        <taxon>Rhabditomorpha</taxon>
        <taxon>Rhabditoidea</taxon>
        <taxon>Rhabditidae</taxon>
        <taxon>Peloderinae</taxon>
        <taxon>Caenorhabditis</taxon>
    </lineage>
</organism>
<feature type="transmembrane region" description="Helical" evidence="1">
    <location>
        <begin position="124"/>
        <end position="142"/>
    </location>
</feature>
<evidence type="ECO:0000313" key="2">
    <source>
        <dbReference type="EMBL" id="KAF1758601.1"/>
    </source>
</evidence>
<keyword evidence="1" id="KW-0812">Transmembrane</keyword>
<evidence type="ECO:0000313" key="3">
    <source>
        <dbReference type="Proteomes" id="UP000483820"/>
    </source>
</evidence>
<protein>
    <submittedName>
        <fullName evidence="2">Uncharacterized protein</fullName>
    </submittedName>
</protein>
<sequence length="173" mass="20026">MMVEPDSTPRIPRKQLKRNTVVSWLVFYSDLAFAIVAFGLMLCYFSNDFPTSVTLSQGVSIIGKSYVVYRQYHIIQQGLEGTQETYRQAGIASVKSYALRTFILLWDLYLEVAKFFMHLYDWDFLSLAIIGIYVSYHVYVSAEIMHTKERFLIDETEVEEERLDSMGVTLSAE</sequence>
<dbReference type="EMBL" id="WUAV01000004">
    <property type="protein sequence ID" value="KAF1758601.1"/>
    <property type="molecule type" value="Genomic_DNA"/>
</dbReference>
<name>A0A6A5GVH9_CAERE</name>
<proteinExistence type="predicted"/>
<reference evidence="2 3" key="1">
    <citation type="submission" date="2019-12" db="EMBL/GenBank/DDBJ databases">
        <title>Chromosome-level assembly of the Caenorhabditis remanei genome.</title>
        <authorList>
            <person name="Teterina A.A."/>
            <person name="Willis J.H."/>
            <person name="Phillips P.C."/>
        </authorList>
    </citation>
    <scope>NUCLEOTIDE SEQUENCE [LARGE SCALE GENOMIC DNA]</scope>
    <source>
        <strain evidence="2 3">PX506</strain>
        <tissue evidence="2">Whole organism</tissue>
    </source>
</reference>